<gene>
    <name evidence="1" type="ORF">GW587_04815</name>
</gene>
<comment type="caution">
    <text evidence="1">The sequence shown here is derived from an EMBL/GenBank/DDBJ whole genome shotgun (WGS) entry which is preliminary data.</text>
</comment>
<organism evidence="1 2">
    <name type="scientific">Duganella aceris</name>
    <dbReference type="NCBI Taxonomy" id="2703883"/>
    <lineage>
        <taxon>Bacteria</taxon>
        <taxon>Pseudomonadati</taxon>
        <taxon>Pseudomonadota</taxon>
        <taxon>Betaproteobacteria</taxon>
        <taxon>Burkholderiales</taxon>
        <taxon>Oxalobacteraceae</taxon>
        <taxon>Telluria group</taxon>
        <taxon>Duganella</taxon>
    </lineage>
</organism>
<keyword evidence="2" id="KW-1185">Reference proteome</keyword>
<reference evidence="2" key="1">
    <citation type="submission" date="2023-07" db="EMBL/GenBank/DDBJ databases">
        <title>Duganella aceri sp. nov., isolated from tree sap.</title>
        <authorList>
            <person name="Kim I.S."/>
        </authorList>
    </citation>
    <scope>NUCLEOTIDE SEQUENCE [LARGE SCALE GENOMIC DNA]</scope>
    <source>
        <strain evidence="2">SAP-35</strain>
    </source>
</reference>
<dbReference type="Proteomes" id="UP000666369">
    <property type="component" value="Unassembled WGS sequence"/>
</dbReference>
<evidence type="ECO:0000313" key="2">
    <source>
        <dbReference type="Proteomes" id="UP000666369"/>
    </source>
</evidence>
<dbReference type="EMBL" id="JAADJT010000002">
    <property type="protein sequence ID" value="NGZ83582.1"/>
    <property type="molecule type" value="Genomic_DNA"/>
</dbReference>
<evidence type="ECO:0000313" key="1">
    <source>
        <dbReference type="EMBL" id="NGZ83582.1"/>
    </source>
</evidence>
<proteinExistence type="predicted"/>
<sequence>MSTLIPSTPFINVLVKVRPGDTPGSYKVETAPTVPWVTEKDTVINYQIFDSGKNDIVFNSKNPMTVTPTENGQFSTASVSVSGKQLTFTDANTTPMTLKINLHFQDESGVEFSHDPEVRNEPER</sequence>
<name>A0ABX0FG94_9BURK</name>
<dbReference type="RefSeq" id="WP_166099311.1">
    <property type="nucleotide sequence ID" value="NZ_JAADJT010000002.1"/>
</dbReference>
<accession>A0ABX0FG94</accession>
<protein>
    <submittedName>
        <fullName evidence="1">Uncharacterized protein</fullName>
    </submittedName>
</protein>